<dbReference type="InterPro" id="IPR046348">
    <property type="entry name" value="SIS_dom_sf"/>
</dbReference>
<dbReference type="EMBL" id="JARMAB010000018">
    <property type="protein sequence ID" value="MED1203959.1"/>
    <property type="molecule type" value="Genomic_DNA"/>
</dbReference>
<dbReference type="PROSITE" id="PS51464">
    <property type="entry name" value="SIS"/>
    <property type="match status" value="1"/>
</dbReference>
<proteinExistence type="predicted"/>
<protein>
    <submittedName>
        <fullName evidence="3">SIS domain-containing protein</fullName>
    </submittedName>
</protein>
<evidence type="ECO:0000313" key="3">
    <source>
        <dbReference type="EMBL" id="MED1203959.1"/>
    </source>
</evidence>
<name>A0ABU6MH10_9BACI</name>
<dbReference type="SUPFAM" id="SSF46689">
    <property type="entry name" value="Homeodomain-like"/>
    <property type="match status" value="1"/>
</dbReference>
<dbReference type="Gene3D" id="1.10.10.10">
    <property type="entry name" value="Winged helix-like DNA-binding domain superfamily/Winged helix DNA-binding domain"/>
    <property type="match status" value="1"/>
</dbReference>
<organism evidence="3 4">
    <name type="scientific">Heyndrickxia acidicola</name>
    <dbReference type="NCBI Taxonomy" id="209389"/>
    <lineage>
        <taxon>Bacteria</taxon>
        <taxon>Bacillati</taxon>
        <taxon>Bacillota</taxon>
        <taxon>Bacilli</taxon>
        <taxon>Bacillales</taxon>
        <taxon>Bacillaceae</taxon>
        <taxon>Heyndrickxia</taxon>
    </lineage>
</organism>
<dbReference type="InterPro" id="IPR036388">
    <property type="entry name" value="WH-like_DNA-bd_sf"/>
</dbReference>
<dbReference type="InterPro" id="IPR009057">
    <property type="entry name" value="Homeodomain-like_sf"/>
</dbReference>
<evidence type="ECO:0000313" key="4">
    <source>
        <dbReference type="Proteomes" id="UP001341444"/>
    </source>
</evidence>
<feature type="domain" description="HTH rpiR-type" evidence="1">
    <location>
        <begin position="1"/>
        <end position="72"/>
    </location>
</feature>
<dbReference type="Proteomes" id="UP001341444">
    <property type="component" value="Unassembled WGS sequence"/>
</dbReference>
<evidence type="ECO:0000259" key="2">
    <source>
        <dbReference type="PROSITE" id="PS51464"/>
    </source>
</evidence>
<dbReference type="PANTHER" id="PTHR30514">
    <property type="entry name" value="GLUCOKINASE"/>
    <property type="match status" value="1"/>
</dbReference>
<dbReference type="SUPFAM" id="SSF53697">
    <property type="entry name" value="SIS domain"/>
    <property type="match status" value="1"/>
</dbReference>
<comment type="caution">
    <text evidence="3">The sequence shown here is derived from an EMBL/GenBank/DDBJ whole genome shotgun (WGS) entry which is preliminary data.</text>
</comment>
<dbReference type="RefSeq" id="WP_083953098.1">
    <property type="nucleotide sequence ID" value="NZ_JARMAB010000018.1"/>
</dbReference>
<dbReference type="Pfam" id="PF01380">
    <property type="entry name" value="SIS"/>
    <property type="match status" value="1"/>
</dbReference>
<reference evidence="3 4" key="1">
    <citation type="submission" date="2023-03" db="EMBL/GenBank/DDBJ databases">
        <title>Bacillus Genome Sequencing.</title>
        <authorList>
            <person name="Dunlap C."/>
        </authorList>
    </citation>
    <scope>NUCLEOTIDE SEQUENCE [LARGE SCALE GENOMIC DNA]</scope>
    <source>
        <strain evidence="3 4">B-23453</strain>
    </source>
</reference>
<dbReference type="InterPro" id="IPR000281">
    <property type="entry name" value="HTH_RpiR"/>
</dbReference>
<dbReference type="Gene3D" id="3.40.50.10490">
    <property type="entry name" value="Glucose-6-phosphate isomerase like protein, domain 1"/>
    <property type="match status" value="1"/>
</dbReference>
<feature type="domain" description="SIS" evidence="2">
    <location>
        <begin position="95"/>
        <end position="238"/>
    </location>
</feature>
<keyword evidence="4" id="KW-1185">Reference proteome</keyword>
<accession>A0ABU6MH10</accession>
<evidence type="ECO:0000259" key="1">
    <source>
        <dbReference type="PROSITE" id="PS51071"/>
    </source>
</evidence>
<dbReference type="InterPro" id="IPR001347">
    <property type="entry name" value="SIS_dom"/>
</dbReference>
<dbReference type="PROSITE" id="PS51071">
    <property type="entry name" value="HTH_RPIR"/>
    <property type="match status" value="1"/>
</dbReference>
<dbReference type="PANTHER" id="PTHR30514:SF1">
    <property type="entry name" value="HTH-TYPE TRANSCRIPTIONAL REGULATOR HEXR-RELATED"/>
    <property type="match status" value="1"/>
</dbReference>
<dbReference type="InterPro" id="IPR047640">
    <property type="entry name" value="RpiR-like"/>
</dbReference>
<gene>
    <name evidence="3" type="ORF">P4T90_12935</name>
</gene>
<sequence>MININVNKLNPLEFSVHHKLSKMIKINDKIKILEAADECDVSPSKVSKLVRKLGFENFKQYKQFFSGQEIMPETQDNSTELERLKSFIESFDYELVDQFLTIFKKFSRIVLFGLGPSFICVEYLAYKLALISEKNIFAAQSEMYAQHLVNEDTLLIIFSVTGKFTSFENLLHDVKSRGAETLLILEEYNNSLNGEIDNIFYLTNSTQNENLLPFEKTRTVFFIFIEEIIAKLMSERHTNPQ</sequence>